<gene>
    <name evidence="3" type="ORF">ACFPJ6_00395</name>
</gene>
<dbReference type="RefSeq" id="WP_340266718.1">
    <property type="nucleotide sequence ID" value="NZ_JBBEOG010000001.1"/>
</dbReference>
<dbReference type="InterPro" id="IPR013154">
    <property type="entry name" value="ADH-like_N"/>
</dbReference>
<dbReference type="SMART" id="SM00829">
    <property type="entry name" value="PKS_ER"/>
    <property type="match status" value="1"/>
</dbReference>
<dbReference type="InterPro" id="IPR011032">
    <property type="entry name" value="GroES-like_sf"/>
</dbReference>
<dbReference type="Pfam" id="PF13602">
    <property type="entry name" value="ADH_zinc_N_2"/>
    <property type="match status" value="1"/>
</dbReference>
<dbReference type="Proteomes" id="UP001596122">
    <property type="component" value="Unassembled WGS sequence"/>
</dbReference>
<dbReference type="Gene3D" id="3.40.50.720">
    <property type="entry name" value="NAD(P)-binding Rossmann-like Domain"/>
    <property type="match status" value="1"/>
</dbReference>
<dbReference type="EMBL" id="JBHSLD010000001">
    <property type="protein sequence ID" value="MFC5379239.1"/>
    <property type="molecule type" value="Genomic_DNA"/>
</dbReference>
<proteinExistence type="predicted"/>
<evidence type="ECO:0000256" key="1">
    <source>
        <dbReference type="ARBA" id="ARBA00022857"/>
    </source>
</evidence>
<dbReference type="InterPro" id="IPR036291">
    <property type="entry name" value="NAD(P)-bd_dom_sf"/>
</dbReference>
<keyword evidence="3" id="KW-0560">Oxidoreductase</keyword>
<dbReference type="EC" id="1.-.-.-" evidence="3"/>
<evidence type="ECO:0000313" key="3">
    <source>
        <dbReference type="EMBL" id="MFC5379239.1"/>
    </source>
</evidence>
<evidence type="ECO:0000259" key="2">
    <source>
        <dbReference type="SMART" id="SM00829"/>
    </source>
</evidence>
<name>A0ABW0GHL1_9MICO</name>
<sequence length="308" mass="31482">MRAAFFDSYGDADVLRVGELPDPGPGPDDVVVRVRAAGVNPVDHKIRAGYLDGAFPSAFPVVPGWDVAGTVEAVGPAVTAFAVGDRVLGYVRKDHVQHGTTAELVRAAVRHLAPLPDGVGFEQAAALPLAGLTALQAVEAAGVQDRETALVHAAAGGVGHLAVQLARLRGARVLGTASEANHASLRDLGAEPVTYGDGLAERVRTVLGGAAVDASIDLVGGDALPASFAVTSDPGRVVSITDAATVLGGGGRYVFVRPDSAQLAHLARLVEDGSLRVHVRGTYPLERVAEAHRDVEAGHGAGKVVVTV</sequence>
<dbReference type="PANTHER" id="PTHR44154">
    <property type="entry name" value="QUINONE OXIDOREDUCTASE"/>
    <property type="match status" value="1"/>
</dbReference>
<organism evidence="3 4">
    <name type="scientific">Aquipuribacter nitratireducens</name>
    <dbReference type="NCBI Taxonomy" id="650104"/>
    <lineage>
        <taxon>Bacteria</taxon>
        <taxon>Bacillati</taxon>
        <taxon>Actinomycetota</taxon>
        <taxon>Actinomycetes</taxon>
        <taxon>Micrococcales</taxon>
        <taxon>Intrasporangiaceae</taxon>
        <taxon>Aquipuribacter</taxon>
    </lineage>
</organism>
<comment type="caution">
    <text evidence="3">The sequence shown here is derived from an EMBL/GenBank/DDBJ whole genome shotgun (WGS) entry which is preliminary data.</text>
</comment>
<dbReference type="GO" id="GO:0016491">
    <property type="term" value="F:oxidoreductase activity"/>
    <property type="evidence" value="ECO:0007669"/>
    <property type="project" value="UniProtKB-KW"/>
</dbReference>
<dbReference type="InterPro" id="IPR020843">
    <property type="entry name" value="ER"/>
</dbReference>
<feature type="domain" description="Enoyl reductase (ER)" evidence="2">
    <location>
        <begin position="10"/>
        <end position="306"/>
    </location>
</feature>
<keyword evidence="1" id="KW-0521">NADP</keyword>
<dbReference type="Gene3D" id="3.90.180.10">
    <property type="entry name" value="Medium-chain alcohol dehydrogenases, catalytic domain"/>
    <property type="match status" value="1"/>
</dbReference>
<dbReference type="CDD" id="cd05289">
    <property type="entry name" value="MDR_like_2"/>
    <property type="match status" value="1"/>
</dbReference>
<dbReference type="InterPro" id="IPR051603">
    <property type="entry name" value="Zinc-ADH_QOR/CCCR"/>
</dbReference>
<dbReference type="Pfam" id="PF08240">
    <property type="entry name" value="ADH_N"/>
    <property type="match status" value="1"/>
</dbReference>
<accession>A0ABW0GHL1</accession>
<dbReference type="SUPFAM" id="SSF50129">
    <property type="entry name" value="GroES-like"/>
    <property type="match status" value="1"/>
</dbReference>
<keyword evidence="4" id="KW-1185">Reference proteome</keyword>
<evidence type="ECO:0000313" key="4">
    <source>
        <dbReference type="Proteomes" id="UP001596122"/>
    </source>
</evidence>
<dbReference type="SUPFAM" id="SSF51735">
    <property type="entry name" value="NAD(P)-binding Rossmann-fold domains"/>
    <property type="match status" value="1"/>
</dbReference>
<dbReference type="PANTHER" id="PTHR44154:SF1">
    <property type="entry name" value="QUINONE OXIDOREDUCTASE"/>
    <property type="match status" value="1"/>
</dbReference>
<reference evidence="4" key="1">
    <citation type="journal article" date="2019" name="Int. J. Syst. Evol. Microbiol.">
        <title>The Global Catalogue of Microorganisms (GCM) 10K type strain sequencing project: providing services to taxonomists for standard genome sequencing and annotation.</title>
        <authorList>
            <consortium name="The Broad Institute Genomics Platform"/>
            <consortium name="The Broad Institute Genome Sequencing Center for Infectious Disease"/>
            <person name="Wu L."/>
            <person name="Ma J."/>
        </authorList>
    </citation>
    <scope>NUCLEOTIDE SEQUENCE [LARGE SCALE GENOMIC DNA]</scope>
    <source>
        <strain evidence="4">CCUG 43114</strain>
    </source>
</reference>
<protein>
    <submittedName>
        <fullName evidence="3">NADP-dependent oxidoreductase</fullName>
        <ecNumber evidence="3">1.-.-.-</ecNumber>
    </submittedName>
</protein>